<organism evidence="1 2">
    <name type="scientific">Actinoallomurus liliacearum</name>
    <dbReference type="NCBI Taxonomy" id="1080073"/>
    <lineage>
        <taxon>Bacteria</taxon>
        <taxon>Bacillati</taxon>
        <taxon>Actinomycetota</taxon>
        <taxon>Actinomycetes</taxon>
        <taxon>Streptosporangiales</taxon>
        <taxon>Thermomonosporaceae</taxon>
        <taxon>Actinoallomurus</taxon>
    </lineage>
</organism>
<reference evidence="2" key="1">
    <citation type="journal article" date="2019" name="Int. J. Syst. Evol. Microbiol.">
        <title>The Global Catalogue of Microorganisms (GCM) 10K type strain sequencing project: providing services to taxonomists for standard genome sequencing and annotation.</title>
        <authorList>
            <consortium name="The Broad Institute Genomics Platform"/>
            <consortium name="The Broad Institute Genome Sequencing Center for Infectious Disease"/>
            <person name="Wu L."/>
            <person name="Ma J."/>
        </authorList>
    </citation>
    <scope>NUCLEOTIDE SEQUENCE [LARGE SCALE GENOMIC DNA]</scope>
    <source>
        <strain evidence="2">JCM 17938</strain>
    </source>
</reference>
<evidence type="ECO:0000313" key="1">
    <source>
        <dbReference type="EMBL" id="GAA4600580.1"/>
    </source>
</evidence>
<accession>A0ABP8TB13</accession>
<proteinExistence type="predicted"/>
<evidence type="ECO:0000313" key="2">
    <source>
        <dbReference type="Proteomes" id="UP001500212"/>
    </source>
</evidence>
<sequence>MSRAPVSGSVRAFREPGYVNLQPLEYRRVDNDLNGQDFPLQAPLGPAVRPDGHETAFALVRAREEFTDTAFLRRPLRIYPHGDRWR</sequence>
<comment type="caution">
    <text evidence="1">The sequence shown here is derived from an EMBL/GenBank/DDBJ whole genome shotgun (WGS) entry which is preliminary data.</text>
</comment>
<dbReference type="Proteomes" id="UP001500212">
    <property type="component" value="Unassembled WGS sequence"/>
</dbReference>
<keyword evidence="2" id="KW-1185">Reference proteome</keyword>
<dbReference type="EMBL" id="BAABHJ010000001">
    <property type="protein sequence ID" value="GAA4600580.1"/>
    <property type="molecule type" value="Genomic_DNA"/>
</dbReference>
<gene>
    <name evidence="1" type="ORF">GCM10023195_00300</name>
</gene>
<protein>
    <submittedName>
        <fullName evidence="1">Uncharacterized protein</fullName>
    </submittedName>
</protein>
<name>A0ABP8TB13_9ACTN</name>